<accession>A0AAV2WPC6</accession>
<keyword evidence="2" id="KW-0489">Methyltransferase</keyword>
<name>A0AAV2WPC6_MYCNE</name>
<dbReference type="Pfam" id="PF08241">
    <property type="entry name" value="Methyltransf_11"/>
    <property type="match status" value="1"/>
</dbReference>
<keyword evidence="2" id="KW-0808">Transferase</keyword>
<reference evidence="2" key="2">
    <citation type="submission" date="2015-09" db="EMBL/GenBank/DDBJ databases">
        <title>Draft genome sequence of Mycobacterium neoaurum DSM 44074.</title>
        <authorList>
            <person name="Croce O."/>
            <person name="Robert C."/>
            <person name="Raoult D."/>
            <person name="Drancourt M."/>
        </authorList>
    </citation>
    <scope>NUCLEOTIDE SEQUENCE</scope>
    <source>
        <strain evidence="2">DSM 44074</strain>
    </source>
</reference>
<dbReference type="Proteomes" id="UP000028864">
    <property type="component" value="Unassembled WGS sequence"/>
</dbReference>
<dbReference type="SUPFAM" id="SSF53335">
    <property type="entry name" value="S-adenosyl-L-methionine-dependent methyltransferases"/>
    <property type="match status" value="1"/>
</dbReference>
<dbReference type="InterPro" id="IPR013216">
    <property type="entry name" value="Methyltransf_11"/>
</dbReference>
<dbReference type="AlphaFoldDB" id="A0AAV2WPC6"/>
<dbReference type="RefSeq" id="WP_030134865.1">
    <property type="nucleotide sequence ID" value="NZ_JAKNRE010000011.1"/>
</dbReference>
<dbReference type="Gene3D" id="3.40.50.150">
    <property type="entry name" value="Vaccinia Virus protein VP39"/>
    <property type="match status" value="1"/>
</dbReference>
<evidence type="ECO:0000259" key="1">
    <source>
        <dbReference type="Pfam" id="PF08241"/>
    </source>
</evidence>
<dbReference type="PANTHER" id="PTHR42912">
    <property type="entry name" value="METHYLTRANSFERASE"/>
    <property type="match status" value="1"/>
</dbReference>
<reference evidence="2" key="1">
    <citation type="submission" date="2014-05" db="EMBL/GenBank/DDBJ databases">
        <authorList>
            <person name="Urmite Genomes"/>
        </authorList>
    </citation>
    <scope>NUCLEOTIDE SEQUENCE</scope>
    <source>
        <strain evidence="2">DSM 44074</strain>
    </source>
</reference>
<evidence type="ECO:0000313" key="2">
    <source>
        <dbReference type="EMBL" id="CDQ46131.1"/>
    </source>
</evidence>
<dbReference type="EMBL" id="LK021340">
    <property type="protein sequence ID" value="CDQ46131.1"/>
    <property type="molecule type" value="Genomic_DNA"/>
</dbReference>
<dbReference type="GO" id="GO:0032259">
    <property type="term" value="P:methylation"/>
    <property type="evidence" value="ECO:0007669"/>
    <property type="project" value="UniProtKB-KW"/>
</dbReference>
<dbReference type="InterPro" id="IPR050508">
    <property type="entry name" value="Methyltransf_Superfamily"/>
</dbReference>
<evidence type="ECO:0000313" key="3">
    <source>
        <dbReference type="Proteomes" id="UP000028864"/>
    </source>
</evidence>
<protein>
    <submittedName>
        <fullName evidence="2">UbiE/COQ5 methyltransferase</fullName>
    </submittedName>
</protein>
<feature type="domain" description="Methyltransferase type 11" evidence="1">
    <location>
        <begin position="39"/>
        <end position="131"/>
    </location>
</feature>
<sequence length="257" mass="26846">MSLWSAGRYEAVAQQISAIATRVVDTAGQLRPLPDADIVDLACGTGSAALTAAAAGATVTGVDLTPELLAIAAGKPGGDAVRWVAADAAATGLPDASFDIAVSNMGTIFVEPTAMMTEVARLLRPGGVFAFSTWVRDAENPFYDPIVEVLGPRPAGTHSPDQWGDPEVATARLLADFDRITIERGAHPWTFDSTAHAVQFVTDESPMHVDILSRLDQPTGDRLVEAFRAALDAHTAADGTVGFEASYAVIAAVRHPA</sequence>
<gene>
    <name evidence="2" type="ORF">BN1047_04035</name>
</gene>
<dbReference type="CDD" id="cd02440">
    <property type="entry name" value="AdoMet_MTases"/>
    <property type="match status" value="1"/>
</dbReference>
<proteinExistence type="predicted"/>
<dbReference type="GO" id="GO:0008757">
    <property type="term" value="F:S-adenosylmethionine-dependent methyltransferase activity"/>
    <property type="evidence" value="ECO:0007669"/>
    <property type="project" value="InterPro"/>
</dbReference>
<dbReference type="InterPro" id="IPR029063">
    <property type="entry name" value="SAM-dependent_MTases_sf"/>
</dbReference>
<organism evidence="2 3">
    <name type="scientific">Mycolicibacterium neoaurum</name>
    <name type="common">Mycobacterium neoaurum</name>
    <dbReference type="NCBI Taxonomy" id="1795"/>
    <lineage>
        <taxon>Bacteria</taxon>
        <taxon>Bacillati</taxon>
        <taxon>Actinomycetota</taxon>
        <taxon>Actinomycetes</taxon>
        <taxon>Mycobacteriales</taxon>
        <taxon>Mycobacteriaceae</taxon>
        <taxon>Mycolicibacterium</taxon>
    </lineage>
</organism>